<proteinExistence type="predicted"/>
<dbReference type="Pfam" id="PF06439">
    <property type="entry name" value="3keto-disac_hyd"/>
    <property type="match status" value="1"/>
</dbReference>
<organism evidence="2 3">
    <name type="scientific">Fibrivirga algicola</name>
    <dbReference type="NCBI Taxonomy" id="2950420"/>
    <lineage>
        <taxon>Bacteria</taxon>
        <taxon>Pseudomonadati</taxon>
        <taxon>Bacteroidota</taxon>
        <taxon>Cytophagia</taxon>
        <taxon>Cytophagales</taxon>
        <taxon>Spirosomataceae</taxon>
        <taxon>Fibrivirga</taxon>
    </lineage>
</organism>
<keyword evidence="3" id="KW-1185">Reference proteome</keyword>
<accession>A0ABX0QD86</accession>
<sequence>MYSYLPQLATTNRPTVMGQFSRFIFRLSVTMPYRFFLLLTTFLPWTIDSSAQRNEIPFQQIDLQNLSAFKPTSSNWKVVSDVFYDLNTAGKGSTKAGTGIAVNALSTKDNGHLFTTMEHGDVQLELDFMMEKGANSGIYLQGRYEVQLFDSWGVKSPKSSDCGAIYERWDESRPDGRKGYEGHPPAQNVSKAPGLWQHLSVTFRAPRFNSSGQKIANARFLKVVQNGVVVQENVEVTGPTRAAAFTDEKPIGPLMIQGDHGAVAIRNIRYKAYGTEPVTLTNMTLKAYEGRFKSVEDMATMTPKREMAIDLLAHQAPGNRDKFGGVITGTIHIPRTGQYLIDLNLAWVPADTDPNNPNGSGQLTIANKPVFTITGKNGGTASAMVSLEAGDHPLTLAYFKNFGLWYARTNDITLSLEGPGVQYTTLNPVILAQDPVGEIALLAKNEPVMQRGFVNYKGAKRTHTISVGEPGEANYSVDLSKGEFLQVWRGNFLETTPMWYGRGETQLSVPLGSVIDMAGKPSITILANQNAAWPDSNATYTNQGYDLDKAGRPVFKYAIGTASVRESFATQDEGRRLSHSFTVGMGQEKGQFWCRVAEGSSITQLANGLYAINDKQYLIELPTGEKPLVRTTPQRTQEMLIPVKATAGATGTATYSIIW</sequence>
<evidence type="ECO:0000313" key="3">
    <source>
        <dbReference type="Proteomes" id="UP000606008"/>
    </source>
</evidence>
<comment type="caution">
    <text evidence="2">The sequence shown here is derived from an EMBL/GenBank/DDBJ whole genome shotgun (WGS) entry which is preliminary data.</text>
</comment>
<dbReference type="InterPro" id="IPR010496">
    <property type="entry name" value="AL/BT2_dom"/>
</dbReference>
<evidence type="ECO:0000313" key="2">
    <source>
        <dbReference type="EMBL" id="NID10114.1"/>
    </source>
</evidence>
<feature type="domain" description="3-keto-alpha-glucoside-1,2-lyase/3-keto-2-hydroxy-glucal hydratase" evidence="1">
    <location>
        <begin position="82"/>
        <end position="270"/>
    </location>
</feature>
<dbReference type="Gene3D" id="2.60.120.560">
    <property type="entry name" value="Exo-inulinase, domain 1"/>
    <property type="match status" value="1"/>
</dbReference>
<reference evidence="2" key="1">
    <citation type="submission" date="2024-05" db="EMBL/GenBank/DDBJ databases">
        <authorList>
            <person name="Jung D.-H."/>
        </authorList>
    </citation>
    <scope>NUCLEOTIDE SEQUENCE</scope>
    <source>
        <strain evidence="2">JA-25</strain>
    </source>
</reference>
<evidence type="ECO:0000259" key="1">
    <source>
        <dbReference type="Pfam" id="PF06439"/>
    </source>
</evidence>
<protein>
    <submittedName>
        <fullName evidence="2">DUF1080 domain-containing protein</fullName>
    </submittedName>
</protein>
<name>A0ABX0QD86_9BACT</name>
<gene>
    <name evidence="2" type="ORF">F7231_08000</name>
</gene>
<dbReference type="EMBL" id="WAEL01000002">
    <property type="protein sequence ID" value="NID10114.1"/>
    <property type="molecule type" value="Genomic_DNA"/>
</dbReference>
<dbReference type="Proteomes" id="UP000606008">
    <property type="component" value="Unassembled WGS sequence"/>
</dbReference>